<comment type="caution">
    <text evidence="1">The sequence shown here is derived from an EMBL/GenBank/DDBJ whole genome shotgun (WGS) entry which is preliminary data.</text>
</comment>
<keyword evidence="2" id="KW-1185">Reference proteome</keyword>
<dbReference type="AlphaFoldDB" id="A0A9N7ZDI2"/>
<dbReference type="Proteomes" id="UP001153269">
    <property type="component" value="Unassembled WGS sequence"/>
</dbReference>
<evidence type="ECO:0000313" key="1">
    <source>
        <dbReference type="EMBL" id="CAB1460440.1"/>
    </source>
</evidence>
<accession>A0A9N7ZDI2</accession>
<protein>
    <submittedName>
        <fullName evidence="1">Uncharacterized protein</fullName>
    </submittedName>
</protein>
<evidence type="ECO:0000313" key="2">
    <source>
        <dbReference type="Proteomes" id="UP001153269"/>
    </source>
</evidence>
<name>A0A9N7ZDI2_PLEPL</name>
<reference evidence="1" key="1">
    <citation type="submission" date="2020-03" db="EMBL/GenBank/DDBJ databases">
        <authorList>
            <person name="Weist P."/>
        </authorList>
    </citation>
    <scope>NUCLEOTIDE SEQUENCE</scope>
</reference>
<organism evidence="1 2">
    <name type="scientific">Pleuronectes platessa</name>
    <name type="common">European plaice</name>
    <dbReference type="NCBI Taxonomy" id="8262"/>
    <lineage>
        <taxon>Eukaryota</taxon>
        <taxon>Metazoa</taxon>
        <taxon>Chordata</taxon>
        <taxon>Craniata</taxon>
        <taxon>Vertebrata</taxon>
        <taxon>Euteleostomi</taxon>
        <taxon>Actinopterygii</taxon>
        <taxon>Neopterygii</taxon>
        <taxon>Teleostei</taxon>
        <taxon>Neoteleostei</taxon>
        <taxon>Acanthomorphata</taxon>
        <taxon>Carangaria</taxon>
        <taxon>Pleuronectiformes</taxon>
        <taxon>Pleuronectoidei</taxon>
        <taxon>Pleuronectidae</taxon>
        <taxon>Pleuronectes</taxon>
    </lineage>
</organism>
<gene>
    <name evidence="1" type="ORF">PLEPLA_LOCUS48291</name>
</gene>
<proteinExistence type="predicted"/>
<sequence length="201" mass="22153">MFQTSLQWILGLELNTPSNLPVEGACRSHRNKMSQPPQQTPFEHEGFSTLSSLRIPELFTLSLTLREVVPDRNRKSPAISGPQLGPWNDLGTGPQSLVAVGTIPLSAVYVCLLLPLIAQLLPPPFLAVLSTCPLTGAAREDFSFESQADSETWQLARCTSTHPLVIQMLSSFYGSWTPHFDLKECMAREYVTSQNTLGTKP</sequence>
<dbReference type="EMBL" id="CADEAL010004478">
    <property type="protein sequence ID" value="CAB1460440.1"/>
    <property type="molecule type" value="Genomic_DNA"/>
</dbReference>